<proteinExistence type="predicted"/>
<dbReference type="EMBL" id="SSTE01001516">
    <property type="protein sequence ID" value="KAA0065467.1"/>
    <property type="molecule type" value="Genomic_DNA"/>
</dbReference>
<organism evidence="3 5">
    <name type="scientific">Cucumis melo var. makuwa</name>
    <name type="common">Oriental melon</name>
    <dbReference type="NCBI Taxonomy" id="1194695"/>
    <lineage>
        <taxon>Eukaryota</taxon>
        <taxon>Viridiplantae</taxon>
        <taxon>Streptophyta</taxon>
        <taxon>Embryophyta</taxon>
        <taxon>Tracheophyta</taxon>
        <taxon>Spermatophyta</taxon>
        <taxon>Magnoliopsida</taxon>
        <taxon>eudicotyledons</taxon>
        <taxon>Gunneridae</taxon>
        <taxon>Pentapetalae</taxon>
        <taxon>rosids</taxon>
        <taxon>fabids</taxon>
        <taxon>Cucurbitales</taxon>
        <taxon>Cucurbitaceae</taxon>
        <taxon>Benincaseae</taxon>
        <taxon>Cucumis</taxon>
    </lineage>
</organism>
<sequence>MSTQYMDKLIKIEKGLLPFNSHLPDFLYGPIKALKWEKFFTGEMKVRLDIIDMFYATKYHLDESQRLIVDTGERDANEISKLIAWPGKKIIRTHHDNTIPIEYALLLYCILEKQPFNLGYVMNGVIGSMRNPKEANNSPSPLKRKAKTSKVEVDPTQDDQPIKDPPRKKRSKQSVKRILDNDSPVESYPDDSIPSSSLSNEDNPPLPR</sequence>
<evidence type="ECO:0000313" key="4">
    <source>
        <dbReference type="Proteomes" id="UP000321393"/>
    </source>
</evidence>
<dbReference type="Proteomes" id="UP000321393">
    <property type="component" value="Unassembled WGS sequence"/>
</dbReference>
<reference evidence="4 5" key="1">
    <citation type="submission" date="2019-08" db="EMBL/GenBank/DDBJ databases">
        <title>Draft genome sequences of two oriental melons (Cucumis melo L. var makuwa).</title>
        <authorList>
            <person name="Kwon S.-Y."/>
        </authorList>
    </citation>
    <scope>NUCLEOTIDE SEQUENCE [LARGE SCALE GENOMIC DNA]</scope>
    <source>
        <strain evidence="5">cv. Chang Bougi</strain>
        <strain evidence="4">cv. SW 3</strain>
        <tissue evidence="3">Leaf</tissue>
    </source>
</reference>
<gene>
    <name evidence="3" type="ORF">E5676_scaffold76G00090</name>
    <name evidence="2" type="ORF">E6C27_scaffold17G001620</name>
</gene>
<dbReference type="EMBL" id="SSTD01012420">
    <property type="protein sequence ID" value="TYK08709.1"/>
    <property type="molecule type" value="Genomic_DNA"/>
</dbReference>
<protein>
    <submittedName>
        <fullName evidence="3">Uncharacterized protein</fullName>
    </submittedName>
</protein>
<name>A0A5D3CEC7_CUCMM</name>
<comment type="caution">
    <text evidence="3">The sequence shown here is derived from an EMBL/GenBank/DDBJ whole genome shotgun (WGS) entry which is preliminary data.</text>
</comment>
<feature type="compositionally biased region" description="Polar residues" evidence="1">
    <location>
        <begin position="193"/>
        <end position="202"/>
    </location>
</feature>
<evidence type="ECO:0000313" key="5">
    <source>
        <dbReference type="Proteomes" id="UP000321947"/>
    </source>
</evidence>
<evidence type="ECO:0000313" key="3">
    <source>
        <dbReference type="EMBL" id="TYK08709.1"/>
    </source>
</evidence>
<evidence type="ECO:0000313" key="2">
    <source>
        <dbReference type="EMBL" id="KAA0065467.1"/>
    </source>
</evidence>
<feature type="compositionally biased region" description="Basic residues" evidence="1">
    <location>
        <begin position="166"/>
        <end position="175"/>
    </location>
</feature>
<feature type="region of interest" description="Disordered" evidence="1">
    <location>
        <begin position="129"/>
        <end position="208"/>
    </location>
</feature>
<dbReference type="Proteomes" id="UP000321947">
    <property type="component" value="Unassembled WGS sequence"/>
</dbReference>
<dbReference type="AlphaFoldDB" id="A0A5D3CEC7"/>
<evidence type="ECO:0000256" key="1">
    <source>
        <dbReference type="SAM" id="MobiDB-lite"/>
    </source>
</evidence>
<accession>A0A5D3CEC7</accession>